<dbReference type="Gene3D" id="2.60.40.2440">
    <property type="entry name" value="Carbohydrate binding type-21 domain"/>
    <property type="match status" value="1"/>
</dbReference>
<evidence type="ECO:0000313" key="2">
    <source>
        <dbReference type="EnsemblMetazoa" id="XP_020910911.1"/>
    </source>
</evidence>
<dbReference type="AlphaFoldDB" id="A0A913XWH1"/>
<dbReference type="PROSITE" id="PS51159">
    <property type="entry name" value="CBM21"/>
    <property type="match status" value="1"/>
</dbReference>
<proteinExistence type="predicted"/>
<name>A0A913XWH1_EXADI</name>
<evidence type="ECO:0000313" key="3">
    <source>
        <dbReference type="Proteomes" id="UP000887567"/>
    </source>
</evidence>
<dbReference type="GO" id="GO:0008157">
    <property type="term" value="F:protein phosphatase 1 binding"/>
    <property type="evidence" value="ECO:0007669"/>
    <property type="project" value="TreeGrafter"/>
</dbReference>
<evidence type="ECO:0000259" key="1">
    <source>
        <dbReference type="PROSITE" id="PS51159"/>
    </source>
</evidence>
<dbReference type="GeneID" id="110248703"/>
<sequence>MPASKTLKSSLLGAAKSDTCLNESRRDKKVHFADTLGLSLVSVLHFSDPPRSHNLRKVGIRPASCRGCGRIDRARVLNFVNPLSGKKLLEALERQAVCLESITIREYSIQGNIKVKNLAYEKRLFIRYTKDNWATYQETAASYVYGSSTGSVDTFKFELAISEDLEKDIKIEFAICYQVLGTRIWDNNCGDNYRLIWYGSQKLLKSRDVLDIFQSSRYAGFWI</sequence>
<dbReference type="PANTHER" id="PTHR12307">
    <property type="entry name" value="PROTEIN PHOSPHATASE 1 REGULATORY SUBUNIT"/>
    <property type="match status" value="1"/>
</dbReference>
<dbReference type="RefSeq" id="XP_020910911.1">
    <property type="nucleotide sequence ID" value="XM_021055252.2"/>
</dbReference>
<dbReference type="OMA" id="GQCQFCV"/>
<feature type="domain" description="CBM21" evidence="1">
    <location>
        <begin position="89"/>
        <end position="196"/>
    </location>
</feature>
<dbReference type="GO" id="GO:0000164">
    <property type="term" value="C:protein phosphatase type 1 complex"/>
    <property type="evidence" value="ECO:0007669"/>
    <property type="project" value="TreeGrafter"/>
</dbReference>
<organism evidence="2 3">
    <name type="scientific">Exaiptasia diaphana</name>
    <name type="common">Tropical sea anemone</name>
    <name type="synonym">Aiptasia pulchella</name>
    <dbReference type="NCBI Taxonomy" id="2652724"/>
    <lineage>
        <taxon>Eukaryota</taxon>
        <taxon>Metazoa</taxon>
        <taxon>Cnidaria</taxon>
        <taxon>Anthozoa</taxon>
        <taxon>Hexacorallia</taxon>
        <taxon>Actiniaria</taxon>
        <taxon>Aiptasiidae</taxon>
        <taxon>Exaiptasia</taxon>
    </lineage>
</organism>
<dbReference type="Proteomes" id="UP000887567">
    <property type="component" value="Unplaced"/>
</dbReference>
<accession>A0A913XWH1</accession>
<dbReference type="GO" id="GO:2001069">
    <property type="term" value="F:glycogen binding"/>
    <property type="evidence" value="ECO:0007669"/>
    <property type="project" value="TreeGrafter"/>
</dbReference>
<dbReference type="EnsemblMetazoa" id="XM_021055252.2">
    <property type="protein sequence ID" value="XP_020910911.1"/>
    <property type="gene ID" value="LOC110248703"/>
</dbReference>
<protein>
    <recommendedName>
        <fullName evidence="1">CBM21 domain-containing protein</fullName>
    </recommendedName>
</protein>
<dbReference type="GO" id="GO:0005979">
    <property type="term" value="P:regulation of glycogen biosynthetic process"/>
    <property type="evidence" value="ECO:0007669"/>
    <property type="project" value="TreeGrafter"/>
</dbReference>
<reference evidence="2" key="1">
    <citation type="submission" date="2022-11" db="UniProtKB">
        <authorList>
            <consortium name="EnsemblMetazoa"/>
        </authorList>
    </citation>
    <scope>IDENTIFICATION</scope>
</reference>
<dbReference type="KEGG" id="epa:110248703"/>
<dbReference type="InterPro" id="IPR050782">
    <property type="entry name" value="PP1_regulatory_subunit_3"/>
</dbReference>
<keyword evidence="3" id="KW-1185">Reference proteome</keyword>
<dbReference type="PANTHER" id="PTHR12307:SF36">
    <property type="entry name" value="GLYCOGEN-BINDING SUBUNIT 76A"/>
    <property type="match status" value="1"/>
</dbReference>
<dbReference type="OrthoDB" id="1881at2759"/>
<dbReference type="Pfam" id="PF03370">
    <property type="entry name" value="CBM_21"/>
    <property type="match status" value="1"/>
</dbReference>
<dbReference type="InterPro" id="IPR005036">
    <property type="entry name" value="CBM21_dom"/>
</dbReference>
<dbReference type="InterPro" id="IPR038175">
    <property type="entry name" value="CBM21_dom_sf"/>
</dbReference>